<keyword evidence="3 6" id="KW-1133">Transmembrane helix</keyword>
<organism evidence="7 8">
    <name type="scientific">Dichotomicrobium thermohalophilum</name>
    <dbReference type="NCBI Taxonomy" id="933063"/>
    <lineage>
        <taxon>Bacteria</taxon>
        <taxon>Pseudomonadati</taxon>
        <taxon>Pseudomonadota</taxon>
        <taxon>Alphaproteobacteria</taxon>
        <taxon>Hyphomicrobiales</taxon>
        <taxon>Hyphomicrobiaceae</taxon>
        <taxon>Dichotomicrobium</taxon>
    </lineage>
</organism>
<feature type="transmembrane region" description="Helical" evidence="6">
    <location>
        <begin position="138"/>
        <end position="155"/>
    </location>
</feature>
<keyword evidence="8" id="KW-1185">Reference proteome</keyword>
<proteinExistence type="predicted"/>
<feature type="binding site" evidence="5">
    <location>
        <position position="192"/>
    </location>
    <ligand>
        <name>Zn(2+)</name>
        <dbReference type="ChEBI" id="CHEBI:29105"/>
    </ligand>
</feature>
<dbReference type="InterPro" id="IPR004254">
    <property type="entry name" value="AdipoR/HlyIII-related"/>
</dbReference>
<evidence type="ECO:0000256" key="5">
    <source>
        <dbReference type="PIRSR" id="PIRSR604254-1"/>
    </source>
</evidence>
<keyword evidence="5" id="KW-0479">Metal-binding</keyword>
<dbReference type="GO" id="GO:0046872">
    <property type="term" value="F:metal ion binding"/>
    <property type="evidence" value="ECO:0007669"/>
    <property type="project" value="UniProtKB-KW"/>
</dbReference>
<evidence type="ECO:0000256" key="2">
    <source>
        <dbReference type="ARBA" id="ARBA00022692"/>
    </source>
</evidence>
<comment type="subcellular location">
    <subcellularLocation>
        <location evidence="1">Membrane</location>
        <topology evidence="1">Multi-pass membrane protein</topology>
    </subcellularLocation>
</comment>
<keyword evidence="5" id="KW-0862">Zinc</keyword>
<feature type="transmembrane region" description="Helical" evidence="6">
    <location>
        <begin position="48"/>
        <end position="68"/>
    </location>
</feature>
<dbReference type="EMBL" id="QXDF01000001">
    <property type="protein sequence ID" value="RIA56312.1"/>
    <property type="molecule type" value="Genomic_DNA"/>
</dbReference>
<evidence type="ECO:0000256" key="6">
    <source>
        <dbReference type="SAM" id="Phobius"/>
    </source>
</evidence>
<evidence type="ECO:0000313" key="7">
    <source>
        <dbReference type="EMBL" id="RIA56312.1"/>
    </source>
</evidence>
<keyword evidence="4 6" id="KW-0472">Membrane</keyword>
<accession>A0A397Q5D0</accession>
<evidence type="ECO:0000313" key="8">
    <source>
        <dbReference type="Proteomes" id="UP000266273"/>
    </source>
</evidence>
<dbReference type="RefSeq" id="WP_119061119.1">
    <property type="nucleotide sequence ID" value="NZ_QXDF01000001.1"/>
</dbReference>
<gene>
    <name evidence="7" type="ORF">BXY53_1415</name>
</gene>
<dbReference type="PANTHER" id="PTHR20855:SF3">
    <property type="entry name" value="LD03007P"/>
    <property type="match status" value="1"/>
</dbReference>
<feature type="binding site" evidence="5">
    <location>
        <position position="66"/>
    </location>
    <ligand>
        <name>Zn(2+)</name>
        <dbReference type="ChEBI" id="CHEBI:29105"/>
    </ligand>
</feature>
<dbReference type="OrthoDB" id="9813689at2"/>
<evidence type="ECO:0000256" key="4">
    <source>
        <dbReference type="ARBA" id="ARBA00023136"/>
    </source>
</evidence>
<comment type="caution">
    <text evidence="7">The sequence shown here is derived from an EMBL/GenBank/DDBJ whole genome shotgun (WGS) entry which is preliminary data.</text>
</comment>
<feature type="transmembrane region" description="Helical" evidence="6">
    <location>
        <begin position="161"/>
        <end position="181"/>
    </location>
</feature>
<reference evidence="7 8" key="1">
    <citation type="submission" date="2018-08" db="EMBL/GenBank/DDBJ databases">
        <title>Genomic Encyclopedia of Archaeal and Bacterial Type Strains, Phase II (KMG-II): from individual species to whole genera.</title>
        <authorList>
            <person name="Goeker M."/>
        </authorList>
    </citation>
    <scope>NUCLEOTIDE SEQUENCE [LARGE SCALE GENOMIC DNA]</scope>
    <source>
        <strain evidence="7 8">DSM 5002</strain>
    </source>
</reference>
<sequence>MTCPEYGLGERIADGIIHVLGVGGSLIAVAILIAIAVSTLPLGVTASLAVYGLAMIAMFGFSAAYHLVPLPDWKLFLRKLDQAAIFIKIAGTYTPFALVKMGGFAGYTLFSVVWAVALSGAAAKLFIEPKRDWFSVPLYLALGWAGLAAIQPLVMSVPTESLILLGVGGAIYTVGVLFHIWDSLPYQNAIWHLFVLAGTACHFAAVTLAVFD</sequence>
<dbReference type="Proteomes" id="UP000266273">
    <property type="component" value="Unassembled WGS sequence"/>
</dbReference>
<dbReference type="PANTHER" id="PTHR20855">
    <property type="entry name" value="ADIPOR/PROGESTIN RECEPTOR-RELATED"/>
    <property type="match status" value="1"/>
</dbReference>
<name>A0A397Q5D0_9HYPH</name>
<feature type="transmembrane region" description="Helical" evidence="6">
    <location>
        <begin position="193"/>
        <end position="211"/>
    </location>
</feature>
<evidence type="ECO:0000256" key="3">
    <source>
        <dbReference type="ARBA" id="ARBA00022989"/>
    </source>
</evidence>
<dbReference type="Pfam" id="PF03006">
    <property type="entry name" value="HlyIII"/>
    <property type="match status" value="1"/>
</dbReference>
<dbReference type="GO" id="GO:0016020">
    <property type="term" value="C:membrane"/>
    <property type="evidence" value="ECO:0007669"/>
    <property type="project" value="UniProtKB-SubCell"/>
</dbReference>
<evidence type="ECO:0000256" key="1">
    <source>
        <dbReference type="ARBA" id="ARBA00004141"/>
    </source>
</evidence>
<protein>
    <submittedName>
        <fullName evidence="7">Hemolysin III</fullName>
    </submittedName>
</protein>
<feature type="transmembrane region" description="Helical" evidence="6">
    <location>
        <begin position="12"/>
        <end position="36"/>
    </location>
</feature>
<feature type="transmembrane region" description="Helical" evidence="6">
    <location>
        <begin position="104"/>
        <end position="126"/>
    </location>
</feature>
<dbReference type="AlphaFoldDB" id="A0A397Q5D0"/>
<keyword evidence="2 6" id="KW-0812">Transmembrane</keyword>